<proteinExistence type="predicted"/>
<reference evidence="2 3" key="1">
    <citation type="submission" date="2024-09" db="EMBL/GenBank/DDBJ databases">
        <authorList>
            <person name="Sun Q."/>
            <person name="Mori K."/>
        </authorList>
    </citation>
    <scope>NUCLEOTIDE SEQUENCE [LARGE SCALE GENOMIC DNA]</scope>
    <source>
        <strain evidence="2 3">CECT 9424</strain>
    </source>
</reference>
<sequence length="85" mass="9635">MDDDRTITKQHGGPMAAENVPRDLAQASDEELRQLIKAASDHLERRDAARKREAMAKIRMLAKEHGLNVAIDRPARKRGRPPKKE</sequence>
<accession>A0ABV5I4N8</accession>
<feature type="region of interest" description="Disordered" evidence="1">
    <location>
        <begin position="1"/>
        <end position="20"/>
    </location>
</feature>
<evidence type="ECO:0000313" key="3">
    <source>
        <dbReference type="Proteomes" id="UP001589670"/>
    </source>
</evidence>
<dbReference type="Proteomes" id="UP001589670">
    <property type="component" value="Unassembled WGS sequence"/>
</dbReference>
<protein>
    <submittedName>
        <fullName evidence="2">Uncharacterized protein</fullName>
    </submittedName>
</protein>
<gene>
    <name evidence="2" type="ORF">ACFFU4_17985</name>
</gene>
<organism evidence="2 3">
    <name type="scientific">Roseovarius ramblicola</name>
    <dbReference type="NCBI Taxonomy" id="2022336"/>
    <lineage>
        <taxon>Bacteria</taxon>
        <taxon>Pseudomonadati</taxon>
        <taxon>Pseudomonadota</taxon>
        <taxon>Alphaproteobacteria</taxon>
        <taxon>Rhodobacterales</taxon>
        <taxon>Roseobacteraceae</taxon>
        <taxon>Roseovarius</taxon>
    </lineage>
</organism>
<keyword evidence="3" id="KW-1185">Reference proteome</keyword>
<dbReference type="EMBL" id="JBHMEC010000038">
    <property type="protein sequence ID" value="MFB9151643.1"/>
    <property type="molecule type" value="Genomic_DNA"/>
</dbReference>
<evidence type="ECO:0000313" key="2">
    <source>
        <dbReference type="EMBL" id="MFB9151643.1"/>
    </source>
</evidence>
<evidence type="ECO:0000256" key="1">
    <source>
        <dbReference type="SAM" id="MobiDB-lite"/>
    </source>
</evidence>
<name>A0ABV5I4N8_9RHOB</name>
<dbReference type="RefSeq" id="WP_377071274.1">
    <property type="nucleotide sequence ID" value="NZ_JBHMEC010000038.1"/>
</dbReference>
<comment type="caution">
    <text evidence="2">The sequence shown here is derived from an EMBL/GenBank/DDBJ whole genome shotgun (WGS) entry which is preliminary data.</text>
</comment>